<accession>A0A840D579</accession>
<dbReference type="RefSeq" id="WP_044161536.1">
    <property type="nucleotide sequence ID" value="NZ_JACIER010000005.1"/>
</dbReference>
<keyword evidence="1" id="KW-0812">Transmembrane</keyword>
<feature type="transmembrane region" description="Helical" evidence="1">
    <location>
        <begin position="41"/>
        <end position="59"/>
    </location>
</feature>
<keyword evidence="1" id="KW-0472">Membrane</keyword>
<gene>
    <name evidence="2" type="ORF">GGR06_001621</name>
</gene>
<evidence type="ECO:0000256" key="1">
    <source>
        <dbReference type="SAM" id="Phobius"/>
    </source>
</evidence>
<dbReference type="Proteomes" id="UP000560658">
    <property type="component" value="Unassembled WGS sequence"/>
</dbReference>
<evidence type="ECO:0000313" key="2">
    <source>
        <dbReference type="EMBL" id="MBB4043835.1"/>
    </source>
</evidence>
<keyword evidence="3" id="KW-1185">Reference proteome</keyword>
<reference evidence="2" key="1">
    <citation type="submission" date="2020-08" db="EMBL/GenBank/DDBJ databases">
        <title>Genomic Encyclopedia of Type Strains, Phase IV (KMG-IV): sequencing the most valuable type-strain genomes for metagenomic binning, comparative biology and taxonomic classification.</title>
        <authorList>
            <person name="Goeker M."/>
        </authorList>
    </citation>
    <scope>NUCLEOTIDE SEQUENCE [LARGE SCALE GENOMIC DNA]</scope>
    <source>
        <strain evidence="2">DSM 105720</strain>
    </source>
</reference>
<comment type="caution">
    <text evidence="2">The sequence shown here is derived from an EMBL/GenBank/DDBJ whole genome shotgun (WGS) entry which is preliminary data.</text>
</comment>
<name>A0A840D579_9BACE</name>
<dbReference type="EMBL" id="JACIER010000005">
    <property type="protein sequence ID" value="MBB4043835.1"/>
    <property type="molecule type" value="Genomic_DNA"/>
</dbReference>
<dbReference type="AlphaFoldDB" id="A0A840D579"/>
<keyword evidence="1" id="KW-1133">Transmembrane helix</keyword>
<protein>
    <submittedName>
        <fullName evidence="2">Membrane protein YdbS with pleckstrin-like domain</fullName>
    </submittedName>
</protein>
<evidence type="ECO:0000313" key="3">
    <source>
        <dbReference type="Proteomes" id="UP000560658"/>
    </source>
</evidence>
<proteinExistence type="predicted"/>
<sequence>MKKIKLPVGLNQFMSEFVITMLVIIGTFALAAVLYSIAPRWFFHIVVYGLLFVIVVYQCTPKWKYYHYSCRYKDRLISGTYRSKSKIVPIKFICDHLGVSIMDITIFSVVEISKKDFESVKEQSDET</sequence>
<feature type="transmembrane region" description="Helical" evidence="1">
    <location>
        <begin position="12"/>
        <end position="35"/>
    </location>
</feature>
<organism evidence="2 3">
    <name type="scientific">Bacteroides reticulotermitis</name>
    <dbReference type="NCBI Taxonomy" id="1133319"/>
    <lineage>
        <taxon>Bacteria</taxon>
        <taxon>Pseudomonadati</taxon>
        <taxon>Bacteroidota</taxon>
        <taxon>Bacteroidia</taxon>
        <taxon>Bacteroidales</taxon>
        <taxon>Bacteroidaceae</taxon>
        <taxon>Bacteroides</taxon>
    </lineage>
</organism>